<dbReference type="EMBL" id="JABBFO010000004">
    <property type="protein sequence ID" value="MBT0726954.1"/>
    <property type="molecule type" value="Genomic_DNA"/>
</dbReference>
<accession>A0ABS5T3N1</accession>
<feature type="transmembrane region" description="Helical" evidence="6">
    <location>
        <begin position="443"/>
        <end position="467"/>
    </location>
</feature>
<evidence type="ECO:0000256" key="4">
    <source>
        <dbReference type="ARBA" id="ARBA00022989"/>
    </source>
</evidence>
<dbReference type="Pfam" id="PF03772">
    <property type="entry name" value="Competence"/>
    <property type="match status" value="1"/>
</dbReference>
<keyword evidence="5 6" id="KW-0472">Membrane</keyword>
<feature type="transmembrane region" description="Helical" evidence="6">
    <location>
        <begin position="9"/>
        <end position="40"/>
    </location>
</feature>
<feature type="transmembrane region" description="Helical" evidence="6">
    <location>
        <begin position="224"/>
        <end position="243"/>
    </location>
</feature>
<dbReference type="InterPro" id="IPR052159">
    <property type="entry name" value="Competence_DNA_uptake"/>
</dbReference>
<dbReference type="SUPFAM" id="SSF56281">
    <property type="entry name" value="Metallo-hydrolase/oxidoreductase"/>
    <property type="match status" value="1"/>
</dbReference>
<dbReference type="SMART" id="SM00849">
    <property type="entry name" value="Lactamase_B"/>
    <property type="match status" value="1"/>
</dbReference>
<keyword evidence="4 6" id="KW-1133">Transmembrane helix</keyword>
<feature type="transmembrane region" description="Helical" evidence="6">
    <location>
        <begin position="392"/>
        <end position="422"/>
    </location>
</feature>
<dbReference type="RefSeq" id="WP_214212778.1">
    <property type="nucleotide sequence ID" value="NZ_JABBFO010000004.1"/>
</dbReference>
<evidence type="ECO:0000313" key="9">
    <source>
        <dbReference type="Proteomes" id="UP000786875"/>
    </source>
</evidence>
<keyword evidence="2" id="KW-1003">Cell membrane</keyword>
<dbReference type="PANTHER" id="PTHR30619">
    <property type="entry name" value="DNA INTERNALIZATION/COMPETENCE PROTEIN COMEC/REC2"/>
    <property type="match status" value="1"/>
</dbReference>
<evidence type="ECO:0000256" key="3">
    <source>
        <dbReference type="ARBA" id="ARBA00022692"/>
    </source>
</evidence>
<dbReference type="InterPro" id="IPR035681">
    <property type="entry name" value="ComA-like_MBL"/>
</dbReference>
<proteinExistence type="predicted"/>
<dbReference type="NCBIfam" id="TIGR00360">
    <property type="entry name" value="ComEC_N-term"/>
    <property type="match status" value="1"/>
</dbReference>
<feature type="transmembrane region" description="Helical" evidence="6">
    <location>
        <begin position="327"/>
        <end position="344"/>
    </location>
</feature>
<keyword evidence="9" id="KW-1185">Reference proteome</keyword>
<gene>
    <name evidence="8" type="ORF">HGT73_06070</name>
</gene>
<evidence type="ECO:0000256" key="5">
    <source>
        <dbReference type="ARBA" id="ARBA00023136"/>
    </source>
</evidence>
<keyword evidence="3 6" id="KW-0812">Transmembrane</keyword>
<feature type="transmembrane region" description="Helical" evidence="6">
    <location>
        <begin position="301"/>
        <end position="321"/>
    </location>
</feature>
<feature type="transmembrane region" description="Helical" evidence="6">
    <location>
        <begin position="356"/>
        <end position="380"/>
    </location>
</feature>
<dbReference type="InterPro" id="IPR004477">
    <property type="entry name" value="ComEC_N"/>
</dbReference>
<feature type="transmembrane region" description="Helical" evidence="6">
    <location>
        <begin position="249"/>
        <end position="274"/>
    </location>
</feature>
<comment type="caution">
    <text evidence="8">The sequence shown here is derived from an EMBL/GenBank/DDBJ whole genome shotgun (WGS) entry which is preliminary data.</text>
</comment>
<evidence type="ECO:0000256" key="6">
    <source>
        <dbReference type="SAM" id="Phobius"/>
    </source>
</evidence>
<dbReference type="InterPro" id="IPR001279">
    <property type="entry name" value="Metallo-B-lactamas"/>
</dbReference>
<protein>
    <submittedName>
        <fullName evidence="8">DNA internalization-related competence protein ComEC/Rec2</fullName>
    </submittedName>
</protein>
<name>A0ABS5T3N1_9GAMM</name>
<dbReference type="Proteomes" id="UP000786875">
    <property type="component" value="Unassembled WGS sequence"/>
</dbReference>
<reference evidence="8 9" key="1">
    <citation type="submission" date="2020-04" db="EMBL/GenBank/DDBJ databases">
        <title>Genome sequencing of Rosenbergiella species.</title>
        <authorList>
            <person name="Alvarez-Perez S."/>
            <person name="Lievens B."/>
        </authorList>
    </citation>
    <scope>NUCLEOTIDE SEQUENCE [LARGE SCALE GENOMIC DNA]</scope>
    <source>
        <strain evidence="8 9">CdVSA20.1</strain>
    </source>
</reference>
<comment type="subcellular location">
    <subcellularLocation>
        <location evidence="1">Cell membrane</location>
        <topology evidence="1">Multi-pass membrane protein</topology>
    </subcellularLocation>
</comment>
<dbReference type="InterPro" id="IPR004797">
    <property type="entry name" value="Competence_ComEC/Rec2"/>
</dbReference>
<organism evidence="8 9">
    <name type="scientific">Rosenbergiella australiborealis</name>
    <dbReference type="NCBI Taxonomy" id="1544696"/>
    <lineage>
        <taxon>Bacteria</taxon>
        <taxon>Pseudomonadati</taxon>
        <taxon>Pseudomonadota</taxon>
        <taxon>Gammaproteobacteria</taxon>
        <taxon>Enterobacterales</taxon>
        <taxon>Erwiniaceae</taxon>
        <taxon>Rosenbergiella</taxon>
    </lineage>
</organism>
<evidence type="ECO:0000259" key="7">
    <source>
        <dbReference type="SMART" id="SM00849"/>
    </source>
</evidence>
<feature type="transmembrane region" description="Helical" evidence="6">
    <location>
        <begin position="46"/>
        <end position="68"/>
    </location>
</feature>
<dbReference type="Pfam" id="PF00753">
    <property type="entry name" value="Lactamase_B"/>
    <property type="match status" value="1"/>
</dbReference>
<evidence type="ECO:0000313" key="8">
    <source>
        <dbReference type="EMBL" id="MBT0726954.1"/>
    </source>
</evidence>
<evidence type="ECO:0000256" key="2">
    <source>
        <dbReference type="ARBA" id="ARBA00022475"/>
    </source>
</evidence>
<sequence>MQLLPYARLVIFACLPLLFLSTLIDVAILLIGIPVAIYLIRVKQTFFHYLGVVILLCAVNQLIAHAALTTMTLWSERPIVAVVTVSEVQPLMGRMKLALQQVNGQLQFPVYEAWIYQEEIHAYCPGQRWLMELALRPVHSLLNEGGYDRQRNALAKDTLFSGKILSKTPITTQCSFRYQLEQLFQKNSASSPWQGLSRALVFGLRDGISPSVNQLFRETGTGHLMAISGMHIGLVFLLVSRTISLVQPLLPIALARPLVAEIGGWIASGFYCYLSGGQPSAMRAIFALTCWLIAKRHAINFSGFQVLLLCIAGLLLINPLMILSDSLWLSALAVLALLLWYRWFPLPPKYQQRKRYALIRLLHLQIGIMLLLLPVQVFFFNGTSLTALGANLVAIPIISLGALPLSLLLMLPWPILLSRGLLGIHDAMYQLLFDALTLQRGGWYALTTAPLFVCGVWGGLLFIRFYWWRQFPLSLGTILLTVISWRTQPSDIVWRVDMLDVGHGLAVIISQGKEGVIYDTGNRWQEGDAGERIITPWLQSQQIVPITAIISHRHSDHIGGLESLQKVWPNLSVKTAFPYPGALPCQRGEQWQWKALTFRVLLPEKMETAGKNNDSCVLYISDGKHHLLLTGDIEKKAEQRLVELEKSGLPVSWLQVPHHGSRTSSTSLFLRKFNADVALASVARYNAWRLPATPIVKRYYDHGIFWMDTAQAGQISIRVRTHQVELLQLRDQISPRWYHQWFGVKPDYG</sequence>
<evidence type="ECO:0000256" key="1">
    <source>
        <dbReference type="ARBA" id="ARBA00004651"/>
    </source>
</evidence>
<dbReference type="InterPro" id="IPR036866">
    <property type="entry name" value="RibonucZ/Hydroxyglut_hydro"/>
</dbReference>
<dbReference type="CDD" id="cd07731">
    <property type="entry name" value="ComA-like_MBL-fold"/>
    <property type="match status" value="1"/>
</dbReference>
<dbReference type="Gene3D" id="3.60.15.10">
    <property type="entry name" value="Ribonuclease Z/Hydroxyacylglutathione hydrolase-like"/>
    <property type="match status" value="1"/>
</dbReference>
<dbReference type="NCBIfam" id="TIGR00361">
    <property type="entry name" value="ComEC_Rec2"/>
    <property type="match status" value="1"/>
</dbReference>
<feature type="domain" description="Metallo-beta-lactamase" evidence="7">
    <location>
        <begin position="503"/>
        <end position="684"/>
    </location>
</feature>
<dbReference type="PANTHER" id="PTHR30619:SF1">
    <property type="entry name" value="RECOMBINATION PROTEIN 2"/>
    <property type="match status" value="1"/>
</dbReference>